<proteinExistence type="predicted"/>
<accession>A0A8S5QJ54</accession>
<dbReference type="EMBL" id="BK015666">
    <property type="protein sequence ID" value="DAE19042.1"/>
    <property type="molecule type" value="Genomic_DNA"/>
</dbReference>
<name>A0A8S5QJ54_9CAUD</name>
<protein>
    <submittedName>
        <fullName evidence="1">Uncharacterized protein</fullName>
    </submittedName>
</protein>
<reference evidence="1" key="1">
    <citation type="journal article" date="2021" name="Proc. Natl. Acad. Sci. U.S.A.">
        <title>A Catalog of Tens of Thousands of Viruses from Human Metagenomes Reveals Hidden Associations with Chronic Diseases.</title>
        <authorList>
            <person name="Tisza M.J."/>
            <person name="Buck C.B."/>
        </authorList>
    </citation>
    <scope>NUCLEOTIDE SEQUENCE</scope>
    <source>
        <strain evidence="1">CtiOl67</strain>
    </source>
</reference>
<organism evidence="1">
    <name type="scientific">Siphoviridae sp. ctiOl67</name>
    <dbReference type="NCBI Taxonomy" id="2825622"/>
    <lineage>
        <taxon>Viruses</taxon>
        <taxon>Duplodnaviria</taxon>
        <taxon>Heunggongvirae</taxon>
        <taxon>Uroviricota</taxon>
        <taxon>Caudoviricetes</taxon>
    </lineage>
</organism>
<evidence type="ECO:0000313" key="1">
    <source>
        <dbReference type="EMBL" id="DAE19042.1"/>
    </source>
</evidence>
<sequence length="117" mass="11922">MDVTSNPETYGIWLVAQGLQSLTSSLGLGGEIGDIIGGVSGLLSILSVGRAALFGDKSPWDLAVGVLKGELSIKDAFMGGTLGDILSGDFGIGQSPLLNAGGFAWDEYTTRGSLLTS</sequence>